<feature type="domain" description="HTH araC/xylS-type" evidence="4">
    <location>
        <begin position="111"/>
        <end position="193"/>
    </location>
</feature>
<dbReference type="AlphaFoldDB" id="A0A2T7USJ6"/>
<dbReference type="GO" id="GO:0043565">
    <property type="term" value="F:sequence-specific DNA binding"/>
    <property type="evidence" value="ECO:0007669"/>
    <property type="project" value="InterPro"/>
</dbReference>
<dbReference type="Pfam" id="PF12833">
    <property type="entry name" value="HTH_18"/>
    <property type="match status" value="1"/>
</dbReference>
<dbReference type="RefSeq" id="WP_107751059.1">
    <property type="nucleotide sequence ID" value="NZ_QBKF01000003.1"/>
</dbReference>
<keyword evidence="1" id="KW-0805">Transcription regulation</keyword>
<dbReference type="GO" id="GO:0003700">
    <property type="term" value="F:DNA-binding transcription factor activity"/>
    <property type="evidence" value="ECO:0007669"/>
    <property type="project" value="InterPro"/>
</dbReference>
<name>A0A2T7USJ6_9RHOB</name>
<dbReference type="SMART" id="SM00342">
    <property type="entry name" value="HTH_ARAC"/>
    <property type="match status" value="1"/>
</dbReference>
<evidence type="ECO:0000256" key="3">
    <source>
        <dbReference type="ARBA" id="ARBA00023163"/>
    </source>
</evidence>
<dbReference type="Gene3D" id="1.10.10.60">
    <property type="entry name" value="Homeodomain-like"/>
    <property type="match status" value="1"/>
</dbReference>
<evidence type="ECO:0000313" key="5">
    <source>
        <dbReference type="EMBL" id="PVE47687.1"/>
    </source>
</evidence>
<organism evidence="5 6">
    <name type="scientific">Pararhodobacter aggregans</name>
    <dbReference type="NCBI Taxonomy" id="404875"/>
    <lineage>
        <taxon>Bacteria</taxon>
        <taxon>Pseudomonadati</taxon>
        <taxon>Pseudomonadota</taxon>
        <taxon>Alphaproteobacteria</taxon>
        <taxon>Rhodobacterales</taxon>
        <taxon>Paracoccaceae</taxon>
        <taxon>Pararhodobacter</taxon>
    </lineage>
</organism>
<reference evidence="5 6" key="1">
    <citation type="journal article" date="2011" name="Syst. Appl. Microbiol.">
        <title>Defluviimonas denitrificans gen. nov., sp. nov., and Pararhodobacter aggregans gen. nov., sp. nov., non-phototrophic Rhodobacteraceae from the biofilter of a marine aquaculture.</title>
        <authorList>
            <person name="Foesel B.U."/>
            <person name="Drake H.L."/>
            <person name="Schramm A."/>
        </authorList>
    </citation>
    <scope>NUCLEOTIDE SEQUENCE [LARGE SCALE GENOMIC DNA]</scope>
    <source>
        <strain evidence="5 6">D1-19</strain>
    </source>
</reference>
<dbReference type="OrthoDB" id="2559672at2"/>
<evidence type="ECO:0000256" key="1">
    <source>
        <dbReference type="ARBA" id="ARBA00023015"/>
    </source>
</evidence>
<accession>A0A2T7USJ6</accession>
<gene>
    <name evidence="5" type="ORF">DDE23_09595</name>
</gene>
<dbReference type="InterPro" id="IPR018060">
    <property type="entry name" value="HTH_AraC"/>
</dbReference>
<protein>
    <submittedName>
        <fullName evidence="5">AraC family transcriptional regulator</fullName>
    </submittedName>
</protein>
<proteinExistence type="predicted"/>
<comment type="caution">
    <text evidence="5">The sequence shown here is derived from an EMBL/GenBank/DDBJ whole genome shotgun (WGS) entry which is preliminary data.</text>
</comment>
<keyword evidence="2" id="KW-0238">DNA-binding</keyword>
<dbReference type="Proteomes" id="UP000244810">
    <property type="component" value="Unassembled WGS sequence"/>
</dbReference>
<dbReference type="EMBL" id="QDDR01000004">
    <property type="protein sequence ID" value="PVE47687.1"/>
    <property type="molecule type" value="Genomic_DNA"/>
</dbReference>
<dbReference type="InterPro" id="IPR050204">
    <property type="entry name" value="AraC_XylS_family_regulators"/>
</dbReference>
<evidence type="ECO:0000313" key="6">
    <source>
        <dbReference type="Proteomes" id="UP000244810"/>
    </source>
</evidence>
<evidence type="ECO:0000256" key="2">
    <source>
        <dbReference type="ARBA" id="ARBA00023125"/>
    </source>
</evidence>
<sequence>MLYLRWEHRTTEPEGASVLPDGCRDIIVAARGNDPQEVLYTGWDSAPRSVELAAGTSLTGYRLSPGSILSPAALAALHEKAAPVAEILGSEVRCDPDLSDAIGALGCPAATVAGVARQSGVTLRTFQRRFAGLSLPSPDFWRQLGRARRAAQALPGTLPLIEIAVAFDYSDQAHMTREFVRWFGQSPARLRADPARLEQILAPGLGNWPEPAGL</sequence>
<dbReference type="InterPro" id="IPR009057">
    <property type="entry name" value="Homeodomain-like_sf"/>
</dbReference>
<dbReference type="SUPFAM" id="SSF46689">
    <property type="entry name" value="Homeodomain-like"/>
    <property type="match status" value="1"/>
</dbReference>
<dbReference type="PROSITE" id="PS01124">
    <property type="entry name" value="HTH_ARAC_FAMILY_2"/>
    <property type="match status" value="1"/>
</dbReference>
<dbReference type="PANTHER" id="PTHR46796:SF13">
    <property type="entry name" value="HTH-TYPE TRANSCRIPTIONAL ACTIVATOR RHAS"/>
    <property type="match status" value="1"/>
</dbReference>
<evidence type="ECO:0000259" key="4">
    <source>
        <dbReference type="PROSITE" id="PS01124"/>
    </source>
</evidence>
<keyword evidence="3" id="KW-0804">Transcription</keyword>
<keyword evidence="6" id="KW-1185">Reference proteome</keyword>
<dbReference type="PANTHER" id="PTHR46796">
    <property type="entry name" value="HTH-TYPE TRANSCRIPTIONAL ACTIVATOR RHAS-RELATED"/>
    <property type="match status" value="1"/>
</dbReference>